<keyword evidence="1" id="KW-1133">Transmembrane helix</keyword>
<feature type="transmembrane region" description="Helical" evidence="1">
    <location>
        <begin position="12"/>
        <end position="30"/>
    </location>
</feature>
<name>D0A231_TRYB9</name>
<dbReference type="KEGG" id="tbg:TbgDal_X4090"/>
<dbReference type="GeneID" id="23865482"/>
<dbReference type="Proteomes" id="UP000002316">
    <property type="component" value="Chromosome 10"/>
</dbReference>
<feature type="transmembrane region" description="Helical" evidence="1">
    <location>
        <begin position="83"/>
        <end position="103"/>
    </location>
</feature>
<dbReference type="AlphaFoldDB" id="D0A231"/>
<proteinExistence type="predicted"/>
<evidence type="ECO:0000256" key="1">
    <source>
        <dbReference type="SAM" id="Phobius"/>
    </source>
</evidence>
<reference evidence="3" key="1">
    <citation type="journal article" date="2010" name="PLoS Negl. Trop. Dis.">
        <title>The genome sequence of Trypanosoma brucei gambiense, causative agent of chronic human african trypanosomiasis.</title>
        <authorList>
            <person name="Jackson A.P."/>
            <person name="Sanders M."/>
            <person name="Berry A."/>
            <person name="McQuillan J."/>
            <person name="Aslett M.A."/>
            <person name="Quail M.A."/>
            <person name="Chukualim B."/>
            <person name="Capewell P."/>
            <person name="MacLeod A."/>
            <person name="Melville S.E."/>
            <person name="Gibson W."/>
            <person name="Barry J.D."/>
            <person name="Berriman M."/>
            <person name="Hertz-Fowler C."/>
        </authorList>
    </citation>
    <scope>NUCLEOTIDE SEQUENCE [LARGE SCALE GENOMIC DNA]</scope>
    <source>
        <strain evidence="3">MHOM/CI/86/DAL972</strain>
    </source>
</reference>
<gene>
    <name evidence="2" type="ORF">TbgDal_X4090</name>
</gene>
<evidence type="ECO:0000313" key="2">
    <source>
        <dbReference type="EMBL" id="CBH15324.1"/>
    </source>
</evidence>
<feature type="transmembrane region" description="Helical" evidence="1">
    <location>
        <begin position="36"/>
        <end position="53"/>
    </location>
</feature>
<accession>D0A231</accession>
<dbReference type="EMBL" id="FN554973">
    <property type="protein sequence ID" value="CBH15324.1"/>
    <property type="molecule type" value="Genomic_DNA"/>
</dbReference>
<keyword evidence="1" id="KW-0812">Transmembrane</keyword>
<protein>
    <submittedName>
        <fullName evidence="2">Uncharacterized protein</fullName>
    </submittedName>
</protein>
<keyword evidence="1" id="KW-0472">Membrane</keyword>
<sequence>MRLNVDTSGDEGGFHWMFHPLLFCFVFRLWTKGDSIKILPVCLSFCLSLFFYFDIKPHRQYIFALFFHSMSRVFLVSDYLLSFGFYLFVSPFVCLCVCASRHFRIIMQFILFRAPALRALQTKQVGG</sequence>
<evidence type="ECO:0000313" key="3">
    <source>
        <dbReference type="Proteomes" id="UP000002316"/>
    </source>
</evidence>
<organism evidence="2 3">
    <name type="scientific">Trypanosoma brucei gambiense (strain MHOM/CI/86/DAL972)</name>
    <dbReference type="NCBI Taxonomy" id="679716"/>
    <lineage>
        <taxon>Eukaryota</taxon>
        <taxon>Discoba</taxon>
        <taxon>Euglenozoa</taxon>
        <taxon>Kinetoplastea</taxon>
        <taxon>Metakinetoplastina</taxon>
        <taxon>Trypanosomatida</taxon>
        <taxon>Trypanosomatidae</taxon>
        <taxon>Trypanosoma</taxon>
    </lineage>
</organism>
<dbReference type="RefSeq" id="XP_011777589.1">
    <property type="nucleotide sequence ID" value="XM_011779287.1"/>
</dbReference>